<gene>
    <name evidence="2" type="ORF">CEP54_006321</name>
</gene>
<sequence length="133" mass="14677">MKLSSVAVTTLVSASAVSASPIHKRELGGVLMCTGANATGTCHYEVYELKKCHQLPPPFYKNIKTFAPDGENFACYPRVYDCGGICKSPTGCTFGKVDFNYEHKYNISAIGWDTLFQSFDCFEKRKPSSVSLR</sequence>
<name>A0A428Q7M2_9HYPO</name>
<evidence type="ECO:0000256" key="1">
    <source>
        <dbReference type="SAM" id="SignalP"/>
    </source>
</evidence>
<accession>A0A428Q7M2</accession>
<dbReference type="AlphaFoldDB" id="A0A428Q7M2"/>
<dbReference type="OrthoDB" id="2910287at2759"/>
<feature type="signal peptide" evidence="1">
    <location>
        <begin position="1"/>
        <end position="19"/>
    </location>
</feature>
<keyword evidence="3" id="KW-1185">Reference proteome</keyword>
<evidence type="ECO:0000313" key="2">
    <source>
        <dbReference type="EMBL" id="RSL61303.1"/>
    </source>
</evidence>
<reference evidence="2 3" key="1">
    <citation type="submission" date="2017-06" db="EMBL/GenBank/DDBJ databases">
        <title>Comparative genomic analysis of Ambrosia Fusariam Clade fungi.</title>
        <authorList>
            <person name="Stajich J.E."/>
            <person name="Carrillo J."/>
            <person name="Kijimoto T."/>
            <person name="Eskalen A."/>
            <person name="O'Donnell K."/>
            <person name="Kasson M."/>
        </authorList>
    </citation>
    <scope>NUCLEOTIDE SEQUENCE [LARGE SCALE GENOMIC DNA]</scope>
    <source>
        <strain evidence="2 3">NRRL62584</strain>
    </source>
</reference>
<protein>
    <submittedName>
        <fullName evidence="2">Uncharacterized protein</fullName>
    </submittedName>
</protein>
<comment type="caution">
    <text evidence="2">The sequence shown here is derived from an EMBL/GenBank/DDBJ whole genome shotgun (WGS) entry which is preliminary data.</text>
</comment>
<dbReference type="Proteomes" id="UP000288168">
    <property type="component" value="Unassembled WGS sequence"/>
</dbReference>
<evidence type="ECO:0000313" key="3">
    <source>
        <dbReference type="Proteomes" id="UP000288168"/>
    </source>
</evidence>
<proteinExistence type="predicted"/>
<organism evidence="2 3">
    <name type="scientific">Fusarium duplospermum</name>
    <dbReference type="NCBI Taxonomy" id="1325734"/>
    <lineage>
        <taxon>Eukaryota</taxon>
        <taxon>Fungi</taxon>
        <taxon>Dikarya</taxon>
        <taxon>Ascomycota</taxon>
        <taxon>Pezizomycotina</taxon>
        <taxon>Sordariomycetes</taxon>
        <taxon>Hypocreomycetidae</taxon>
        <taxon>Hypocreales</taxon>
        <taxon>Nectriaceae</taxon>
        <taxon>Fusarium</taxon>
        <taxon>Fusarium solani species complex</taxon>
    </lineage>
</organism>
<keyword evidence="1" id="KW-0732">Signal</keyword>
<dbReference type="EMBL" id="NKCI01000052">
    <property type="protein sequence ID" value="RSL61303.1"/>
    <property type="molecule type" value="Genomic_DNA"/>
</dbReference>
<feature type="chain" id="PRO_5019401567" evidence="1">
    <location>
        <begin position="20"/>
        <end position="133"/>
    </location>
</feature>